<dbReference type="Proteomes" id="UP001454036">
    <property type="component" value="Unassembled WGS sequence"/>
</dbReference>
<dbReference type="PANTHER" id="PTHR46890">
    <property type="entry name" value="NON-LTR RETROLELEMENT REVERSE TRANSCRIPTASE-LIKE PROTEIN-RELATED"/>
    <property type="match status" value="1"/>
</dbReference>
<keyword evidence="2" id="KW-1185">Reference proteome</keyword>
<protein>
    <recommendedName>
        <fullName evidence="3">Reverse transcriptase domain-containing protein</fullName>
    </recommendedName>
</protein>
<name>A0AAV3RF62_LITER</name>
<accession>A0AAV3RF62</accession>
<evidence type="ECO:0008006" key="3">
    <source>
        <dbReference type="Google" id="ProtNLM"/>
    </source>
</evidence>
<proteinExistence type="predicted"/>
<dbReference type="PANTHER" id="PTHR46890:SF48">
    <property type="entry name" value="RNA-DIRECTED DNA POLYMERASE"/>
    <property type="match status" value="1"/>
</dbReference>
<dbReference type="AlphaFoldDB" id="A0AAV3RF62"/>
<organism evidence="1 2">
    <name type="scientific">Lithospermum erythrorhizon</name>
    <name type="common">Purple gromwell</name>
    <name type="synonym">Lithospermum officinale var. erythrorhizon</name>
    <dbReference type="NCBI Taxonomy" id="34254"/>
    <lineage>
        <taxon>Eukaryota</taxon>
        <taxon>Viridiplantae</taxon>
        <taxon>Streptophyta</taxon>
        <taxon>Embryophyta</taxon>
        <taxon>Tracheophyta</taxon>
        <taxon>Spermatophyta</taxon>
        <taxon>Magnoliopsida</taxon>
        <taxon>eudicotyledons</taxon>
        <taxon>Gunneridae</taxon>
        <taxon>Pentapetalae</taxon>
        <taxon>asterids</taxon>
        <taxon>lamiids</taxon>
        <taxon>Boraginales</taxon>
        <taxon>Boraginaceae</taxon>
        <taxon>Boraginoideae</taxon>
        <taxon>Lithospermeae</taxon>
        <taxon>Lithospermum</taxon>
    </lineage>
</organism>
<gene>
    <name evidence="1" type="ORF">LIER_27313</name>
</gene>
<reference evidence="1 2" key="1">
    <citation type="submission" date="2024-01" db="EMBL/GenBank/DDBJ databases">
        <title>The complete chloroplast genome sequence of Lithospermum erythrorhizon: insights into the phylogenetic relationship among Boraginaceae species and the maternal lineages of purple gromwells.</title>
        <authorList>
            <person name="Okada T."/>
            <person name="Watanabe K."/>
        </authorList>
    </citation>
    <scope>NUCLEOTIDE SEQUENCE [LARGE SCALE GENOMIC DNA]</scope>
</reference>
<evidence type="ECO:0000313" key="2">
    <source>
        <dbReference type="Proteomes" id="UP001454036"/>
    </source>
</evidence>
<sequence>MSDFRPISLCNIVSKIIRRVMTNRLRSILMIIISESQSAFLLGRIISDNILIAHEVLHHMNTKANCNHHLMALKLDMKALGQKVKIDKCSASFDPNTPQGTRRLVIEVLGMKEVMDHGKYLGLPSYIGKSKREVFSFFGKGSSCLKQGRKLWLNQLPQLYLFLS</sequence>
<dbReference type="EMBL" id="BAABME010008756">
    <property type="protein sequence ID" value="GAA0173765.1"/>
    <property type="molecule type" value="Genomic_DNA"/>
</dbReference>
<comment type="caution">
    <text evidence="1">The sequence shown here is derived from an EMBL/GenBank/DDBJ whole genome shotgun (WGS) entry which is preliminary data.</text>
</comment>
<dbReference type="InterPro" id="IPR052343">
    <property type="entry name" value="Retrotransposon-Effector_Assoc"/>
</dbReference>
<evidence type="ECO:0000313" key="1">
    <source>
        <dbReference type="EMBL" id="GAA0173765.1"/>
    </source>
</evidence>